<dbReference type="InterPro" id="IPR003673">
    <property type="entry name" value="CoA-Trfase_fam_III"/>
</dbReference>
<accession>A0A158GFV1</accession>
<dbReference type="InterPro" id="IPR044855">
    <property type="entry name" value="CoA-Trfase_III_dom3_sf"/>
</dbReference>
<dbReference type="SUPFAM" id="SSF89796">
    <property type="entry name" value="CoA-transferase family III (CaiB/BaiF)"/>
    <property type="match status" value="1"/>
</dbReference>
<sequence length="393" mass="41127">MSEDVTVQTRQHKPLPLAGICVVEIGHSLAAPYAGMILGSLGAQVIKIENAGKGDYARDWGPPFIDGAAALFHAINHGKSSISMSLSNPEEATLLKGLIERRADVVLQNLRAGGVEKYGLGAAQLMADKPSLVYCNLGAFGTVGPLREKPGYDPLVQALGGLMSFMGGPGQPASRIPVSINDMGTGLWAAVGVLAALFRRQLTGAGELVDVSLYETALSWGGMQIADYLACGALPGRWGSGTAGIVPHQAFDCADATIMVAVGNDGLFRKLCAVLGVPALADDSRFITNGARVSNRVALIELLQEAFRAKPASYWLDTLDTAGIPCGPIQSIDQVVGHEQTQALDILRRTSDDAATVVGLPISFGGVRPDNIGRAPGLGEHNHLLDTTSQETL</sequence>
<dbReference type="GO" id="GO:0008410">
    <property type="term" value="F:CoA-transferase activity"/>
    <property type="evidence" value="ECO:0007669"/>
    <property type="project" value="TreeGrafter"/>
</dbReference>
<proteinExistence type="predicted"/>
<dbReference type="OrthoDB" id="5294844at2"/>
<dbReference type="RefSeq" id="WP_060819638.1">
    <property type="nucleotide sequence ID" value="NZ_FCOC02000006.1"/>
</dbReference>
<dbReference type="InterPro" id="IPR050483">
    <property type="entry name" value="CoA-transferase_III_domain"/>
</dbReference>
<evidence type="ECO:0000313" key="3">
    <source>
        <dbReference type="Proteomes" id="UP000054893"/>
    </source>
</evidence>
<gene>
    <name evidence="2" type="ORF">AWB64_02745</name>
</gene>
<name>A0A158GFV1_CABSO</name>
<dbReference type="Proteomes" id="UP000054893">
    <property type="component" value="Unassembled WGS sequence"/>
</dbReference>
<dbReference type="InterPro" id="IPR023606">
    <property type="entry name" value="CoA-Trfase_III_dom_1_sf"/>
</dbReference>
<dbReference type="EMBL" id="FCOC02000006">
    <property type="protein sequence ID" value="SAL30783.1"/>
    <property type="molecule type" value="Genomic_DNA"/>
</dbReference>
<dbReference type="PANTHER" id="PTHR48207:SF3">
    <property type="entry name" value="SUCCINATE--HYDROXYMETHYLGLUTARATE COA-TRANSFERASE"/>
    <property type="match status" value="1"/>
</dbReference>
<evidence type="ECO:0000313" key="2">
    <source>
        <dbReference type="EMBL" id="SAL30783.1"/>
    </source>
</evidence>
<organism evidence="2 3">
    <name type="scientific">Caballeronia sordidicola</name>
    <name type="common">Burkholderia sordidicola</name>
    <dbReference type="NCBI Taxonomy" id="196367"/>
    <lineage>
        <taxon>Bacteria</taxon>
        <taxon>Pseudomonadati</taxon>
        <taxon>Pseudomonadota</taxon>
        <taxon>Betaproteobacteria</taxon>
        <taxon>Burkholderiales</taxon>
        <taxon>Burkholderiaceae</taxon>
        <taxon>Caballeronia</taxon>
    </lineage>
</organism>
<dbReference type="Gene3D" id="3.40.50.10540">
    <property type="entry name" value="Crotonobetainyl-coa:carnitine coa-transferase, domain 1"/>
    <property type="match status" value="1"/>
</dbReference>
<evidence type="ECO:0000256" key="1">
    <source>
        <dbReference type="ARBA" id="ARBA00022679"/>
    </source>
</evidence>
<protein>
    <submittedName>
        <fullName evidence="2">L-carnitine dehydratase/bile acid-inducible protein F</fullName>
    </submittedName>
</protein>
<reference evidence="2 3" key="1">
    <citation type="submission" date="2016-01" db="EMBL/GenBank/DDBJ databases">
        <authorList>
            <person name="Oliw E.H."/>
        </authorList>
    </citation>
    <scope>NUCLEOTIDE SEQUENCE [LARGE SCALE GENOMIC DNA]</scope>
    <source>
        <strain evidence="2">LMG 22029</strain>
    </source>
</reference>
<dbReference type="Pfam" id="PF02515">
    <property type="entry name" value="CoA_transf_3"/>
    <property type="match status" value="1"/>
</dbReference>
<dbReference type="PANTHER" id="PTHR48207">
    <property type="entry name" value="SUCCINATE--HYDROXYMETHYLGLUTARATE COA-TRANSFERASE"/>
    <property type="match status" value="1"/>
</dbReference>
<dbReference type="Gene3D" id="3.30.1540.10">
    <property type="entry name" value="formyl-coa transferase, domain 3"/>
    <property type="match status" value="1"/>
</dbReference>
<dbReference type="AlphaFoldDB" id="A0A158GFV1"/>
<keyword evidence="1" id="KW-0808">Transferase</keyword>